<dbReference type="Pfam" id="PF15738">
    <property type="entry name" value="YafQ_toxin"/>
    <property type="match status" value="1"/>
</dbReference>
<dbReference type="EMBL" id="JACHOC010000001">
    <property type="protein sequence ID" value="MBB4620821.1"/>
    <property type="molecule type" value="Genomic_DNA"/>
</dbReference>
<dbReference type="InterPro" id="IPR004386">
    <property type="entry name" value="Toxin_YafQ-like"/>
</dbReference>
<dbReference type="InterPro" id="IPR035093">
    <property type="entry name" value="RelE/ParE_toxin_dom_sf"/>
</dbReference>
<organism evidence="1 2">
    <name type="scientific">Parabacteroides faecis</name>
    <dbReference type="NCBI Taxonomy" id="1217282"/>
    <lineage>
        <taxon>Bacteria</taxon>
        <taxon>Pseudomonadati</taxon>
        <taxon>Bacteroidota</taxon>
        <taxon>Bacteroidia</taxon>
        <taxon>Bacteroidales</taxon>
        <taxon>Tannerellaceae</taxon>
        <taxon>Parabacteroides</taxon>
    </lineage>
</organism>
<evidence type="ECO:0000313" key="1">
    <source>
        <dbReference type="EMBL" id="MBB4620821.1"/>
    </source>
</evidence>
<evidence type="ECO:0000313" key="2">
    <source>
        <dbReference type="Proteomes" id="UP000533637"/>
    </source>
</evidence>
<proteinExistence type="predicted"/>
<sequence length="41" mass="4800">METTTLKTECHIQSDWLMVWDQNDTELILLFTDTGSHADLF</sequence>
<dbReference type="EC" id="3.1.-.-" evidence="1"/>
<accession>A0ABR6KH32</accession>
<gene>
    <name evidence="1" type="ORF">GGQ57_000695</name>
</gene>
<dbReference type="SUPFAM" id="SSF143011">
    <property type="entry name" value="RelE-like"/>
    <property type="match status" value="1"/>
</dbReference>
<keyword evidence="2" id="KW-1185">Reference proteome</keyword>
<protein>
    <submittedName>
        <fullName evidence="1">mRNA interferase YafQ</fullName>
        <ecNumber evidence="1">3.1.-.-</ecNumber>
    </submittedName>
</protein>
<dbReference type="GO" id="GO:0016787">
    <property type="term" value="F:hydrolase activity"/>
    <property type="evidence" value="ECO:0007669"/>
    <property type="project" value="UniProtKB-KW"/>
</dbReference>
<name>A0ABR6KH32_9BACT</name>
<keyword evidence="1" id="KW-0378">Hydrolase</keyword>
<comment type="caution">
    <text evidence="1">The sequence shown here is derived from an EMBL/GenBank/DDBJ whole genome shotgun (WGS) entry which is preliminary data.</text>
</comment>
<reference evidence="1 2" key="1">
    <citation type="submission" date="2020-08" db="EMBL/GenBank/DDBJ databases">
        <title>Genomic Encyclopedia of Type Strains, Phase IV (KMG-IV): sequencing the most valuable type-strain genomes for metagenomic binning, comparative biology and taxonomic classification.</title>
        <authorList>
            <person name="Goeker M."/>
        </authorList>
    </citation>
    <scope>NUCLEOTIDE SEQUENCE [LARGE SCALE GENOMIC DNA]</scope>
    <source>
        <strain evidence="1 2">DSM 102983</strain>
    </source>
</reference>
<dbReference type="Gene3D" id="3.30.2310.20">
    <property type="entry name" value="RelE-like"/>
    <property type="match status" value="1"/>
</dbReference>
<dbReference type="Proteomes" id="UP000533637">
    <property type="component" value="Unassembled WGS sequence"/>
</dbReference>